<organism evidence="1 2">
    <name type="scientific">Olpidium bornovanus</name>
    <dbReference type="NCBI Taxonomy" id="278681"/>
    <lineage>
        <taxon>Eukaryota</taxon>
        <taxon>Fungi</taxon>
        <taxon>Fungi incertae sedis</taxon>
        <taxon>Olpidiomycota</taxon>
        <taxon>Olpidiomycotina</taxon>
        <taxon>Olpidiomycetes</taxon>
        <taxon>Olpidiales</taxon>
        <taxon>Olpidiaceae</taxon>
        <taxon>Olpidium</taxon>
    </lineage>
</organism>
<dbReference type="AlphaFoldDB" id="A0A8H8DKQ4"/>
<name>A0A8H8DKQ4_9FUNG</name>
<dbReference type="EMBL" id="JAEFCI010002941">
    <property type="protein sequence ID" value="KAG5461903.1"/>
    <property type="molecule type" value="Genomic_DNA"/>
</dbReference>
<evidence type="ECO:0000313" key="2">
    <source>
        <dbReference type="Proteomes" id="UP000673691"/>
    </source>
</evidence>
<comment type="caution">
    <text evidence="1">The sequence shown here is derived from an EMBL/GenBank/DDBJ whole genome shotgun (WGS) entry which is preliminary data.</text>
</comment>
<protein>
    <submittedName>
        <fullName evidence="1">Uncharacterized protein</fullName>
    </submittedName>
</protein>
<dbReference type="Proteomes" id="UP000673691">
    <property type="component" value="Unassembled WGS sequence"/>
</dbReference>
<accession>A0A8H8DKQ4</accession>
<sequence length="296" mass="31413">MGILDLSARAQSLRLTGGMLIGAYLRADRIDAANAVRALLAGLGVSLKVNTIVDYLAYYARTGLVTERDRLLDEVRSSSDYRLSDGNLNTLIMSAFRGAPDDGSHMTPIARLQTAQFWLDMLQQGSRTATAQPGTAMPASPRITAPNYCRLIQAYGNVALLLEENPGIAAAFDTAIGAGMSDFVEMEARTSADSGFRFAVPGSTGSPVSADESLAGAGCRTADAAVRSESRGTLTAEKCRERGRSLLDDALVQGLPLPAGVVAPLLRALKNSGIDVLADSRFRMLWRACEPQAVTE</sequence>
<keyword evidence="2" id="KW-1185">Reference proteome</keyword>
<evidence type="ECO:0000313" key="1">
    <source>
        <dbReference type="EMBL" id="KAG5461903.1"/>
    </source>
</evidence>
<reference evidence="1 2" key="1">
    <citation type="journal article" name="Sci. Rep.">
        <title>Genome-scale phylogenetic analyses confirm Olpidium as the closest living zoosporic fungus to the non-flagellated, terrestrial fungi.</title>
        <authorList>
            <person name="Chang Y."/>
            <person name="Rochon D."/>
            <person name="Sekimoto S."/>
            <person name="Wang Y."/>
            <person name="Chovatia M."/>
            <person name="Sandor L."/>
            <person name="Salamov A."/>
            <person name="Grigoriev I.V."/>
            <person name="Stajich J.E."/>
            <person name="Spatafora J.W."/>
        </authorList>
    </citation>
    <scope>NUCLEOTIDE SEQUENCE [LARGE SCALE GENOMIC DNA]</scope>
    <source>
        <strain evidence="1">S191</strain>
    </source>
</reference>
<proteinExistence type="predicted"/>
<gene>
    <name evidence="1" type="ORF">BJ554DRAFT_5835</name>
</gene>